<dbReference type="InterPro" id="IPR000551">
    <property type="entry name" value="MerR-type_HTH_dom"/>
</dbReference>
<dbReference type="Gene3D" id="1.10.1660.10">
    <property type="match status" value="2"/>
</dbReference>
<dbReference type="SUPFAM" id="SSF46955">
    <property type="entry name" value="Putative DNA-binding domain"/>
    <property type="match status" value="2"/>
</dbReference>
<evidence type="ECO:0000256" key="4">
    <source>
        <dbReference type="ARBA" id="ARBA00023163"/>
    </source>
</evidence>
<comment type="caution">
    <text evidence="6">The sequence shown here is derived from an EMBL/GenBank/DDBJ whole genome shotgun (WGS) entry which is preliminary data.</text>
</comment>
<dbReference type="SMART" id="SM00422">
    <property type="entry name" value="HTH_MERR"/>
    <property type="match status" value="2"/>
</dbReference>
<keyword evidence="2" id="KW-0805">Transcription regulation</keyword>
<evidence type="ECO:0000256" key="1">
    <source>
        <dbReference type="ARBA" id="ARBA00022491"/>
    </source>
</evidence>
<evidence type="ECO:0000256" key="3">
    <source>
        <dbReference type="ARBA" id="ARBA00023125"/>
    </source>
</evidence>
<organism evidence="6 7">
    <name type="scientific">Auraticoccus cholistanensis</name>
    <dbReference type="NCBI Taxonomy" id="2656650"/>
    <lineage>
        <taxon>Bacteria</taxon>
        <taxon>Bacillati</taxon>
        <taxon>Actinomycetota</taxon>
        <taxon>Actinomycetes</taxon>
        <taxon>Propionibacteriales</taxon>
        <taxon>Propionibacteriaceae</taxon>
        <taxon>Auraticoccus</taxon>
    </lineage>
</organism>
<keyword evidence="7" id="KW-1185">Reference proteome</keyword>
<keyword evidence="4" id="KW-0804">Transcription</keyword>
<dbReference type="InterPro" id="IPR047057">
    <property type="entry name" value="MerR_fam"/>
</dbReference>
<dbReference type="PANTHER" id="PTHR30204:SF69">
    <property type="entry name" value="MERR-FAMILY TRANSCRIPTIONAL REGULATOR"/>
    <property type="match status" value="1"/>
</dbReference>
<dbReference type="EMBL" id="WPCU01000004">
    <property type="protein sequence ID" value="MVA75082.1"/>
    <property type="molecule type" value="Genomic_DNA"/>
</dbReference>
<evidence type="ECO:0000259" key="5">
    <source>
        <dbReference type="PROSITE" id="PS50937"/>
    </source>
</evidence>
<reference evidence="6 7" key="1">
    <citation type="submission" date="2019-12" db="EMBL/GenBank/DDBJ databases">
        <title>Auraticoccus cholistani sp. nov., an actinomycete isolated from soil of Cholistan desert.</title>
        <authorList>
            <person name="Cheema M.T."/>
        </authorList>
    </citation>
    <scope>NUCLEOTIDE SEQUENCE [LARGE SCALE GENOMIC DNA]</scope>
    <source>
        <strain evidence="6 7">F435</strain>
    </source>
</reference>
<dbReference type="Pfam" id="PF13411">
    <property type="entry name" value="MerR_1"/>
    <property type="match status" value="2"/>
</dbReference>
<feature type="domain" description="HTH merR-type" evidence="5">
    <location>
        <begin position="120"/>
        <end position="191"/>
    </location>
</feature>
<dbReference type="GO" id="GO:0003700">
    <property type="term" value="F:DNA-binding transcription factor activity"/>
    <property type="evidence" value="ECO:0007669"/>
    <property type="project" value="InterPro"/>
</dbReference>
<keyword evidence="3" id="KW-0238">DNA-binding</keyword>
<dbReference type="InterPro" id="IPR009061">
    <property type="entry name" value="DNA-bd_dom_put_sf"/>
</dbReference>
<dbReference type="PANTHER" id="PTHR30204">
    <property type="entry name" value="REDOX-CYCLING DRUG-SENSING TRANSCRIPTIONAL ACTIVATOR SOXR"/>
    <property type="match status" value="1"/>
</dbReference>
<keyword evidence="1" id="KW-0678">Repressor</keyword>
<feature type="domain" description="HTH merR-type" evidence="5">
    <location>
        <begin position="1"/>
        <end position="48"/>
    </location>
</feature>
<name>A0A6A9UTU9_9ACTN</name>
<protein>
    <submittedName>
        <fullName evidence="6">MerR family transcriptional regulator</fullName>
    </submittedName>
</protein>
<dbReference type="AlphaFoldDB" id="A0A6A9UTU9"/>
<dbReference type="GO" id="GO:0003677">
    <property type="term" value="F:DNA binding"/>
    <property type="evidence" value="ECO:0007669"/>
    <property type="project" value="UniProtKB-KW"/>
</dbReference>
<dbReference type="PROSITE" id="PS00552">
    <property type="entry name" value="HTH_MERR_1"/>
    <property type="match status" value="1"/>
</dbReference>
<evidence type="ECO:0000313" key="7">
    <source>
        <dbReference type="Proteomes" id="UP000435304"/>
    </source>
</evidence>
<dbReference type="Proteomes" id="UP000435304">
    <property type="component" value="Unassembled WGS sequence"/>
</dbReference>
<proteinExistence type="predicted"/>
<dbReference type="PROSITE" id="PS50937">
    <property type="entry name" value="HTH_MERR_2"/>
    <property type="match status" value="2"/>
</dbReference>
<dbReference type="RefSeq" id="WP_197429741.1">
    <property type="nucleotide sequence ID" value="NZ_WPCU01000004.1"/>
</dbReference>
<sequence>MNTADVVAASGYSAQQVRDLEALGVIPAAERRANGYRRFTDAHVHALRAYRDLALAVGPVEARRALREVRHLPEVEAVALVGSLHARLGRERAQALVAREALLAIGEEKRTDAPAVDADAMTIGELAQALGVNASALRFWEQVGLVRPQRIATRAGTARRYDVTAVREARITAALRAGGYRVPEVRAALTAVRELGDVSSSVEALDARLLALAARSLALLRAGAALAEIIRPASAPPASHPSRPSPHPPPAG</sequence>
<evidence type="ECO:0000256" key="2">
    <source>
        <dbReference type="ARBA" id="ARBA00023015"/>
    </source>
</evidence>
<accession>A0A6A9UTU9</accession>
<evidence type="ECO:0000313" key="6">
    <source>
        <dbReference type="EMBL" id="MVA75082.1"/>
    </source>
</evidence>
<gene>
    <name evidence="6" type="ORF">GC722_03425</name>
</gene>